<evidence type="ECO:0000256" key="9">
    <source>
        <dbReference type="RuleBase" id="RU363100"/>
    </source>
</evidence>
<accession>A0AAJ0LVZ9</accession>
<comment type="subcellular location">
    <subcellularLocation>
        <location evidence="1 9">Mitochondrion inner membrane</location>
        <topology evidence="1 9">Multi-pass membrane protein</topology>
    </subcellularLocation>
</comment>
<dbReference type="GO" id="GO:0006850">
    <property type="term" value="P:pyruvate import into mitochondria"/>
    <property type="evidence" value="ECO:0007669"/>
    <property type="project" value="InterPro"/>
</dbReference>
<organism evidence="10 11">
    <name type="scientific">Extremus antarcticus</name>
    <dbReference type="NCBI Taxonomy" id="702011"/>
    <lineage>
        <taxon>Eukaryota</taxon>
        <taxon>Fungi</taxon>
        <taxon>Dikarya</taxon>
        <taxon>Ascomycota</taxon>
        <taxon>Pezizomycotina</taxon>
        <taxon>Dothideomycetes</taxon>
        <taxon>Dothideomycetidae</taxon>
        <taxon>Mycosphaerellales</taxon>
        <taxon>Extremaceae</taxon>
        <taxon>Extremus</taxon>
    </lineage>
</organism>
<keyword evidence="8" id="KW-0472">Membrane</keyword>
<evidence type="ECO:0000256" key="6">
    <source>
        <dbReference type="ARBA" id="ARBA00022989"/>
    </source>
</evidence>
<dbReference type="AlphaFoldDB" id="A0AAJ0LVZ9"/>
<keyword evidence="3 9" id="KW-0813">Transport</keyword>
<gene>
    <name evidence="10" type="ORF">LTR09_002266</name>
</gene>
<reference evidence="10" key="1">
    <citation type="submission" date="2023-04" db="EMBL/GenBank/DDBJ databases">
        <title>Black Yeasts Isolated from many extreme environments.</title>
        <authorList>
            <person name="Coleine C."/>
            <person name="Stajich J.E."/>
            <person name="Selbmann L."/>
        </authorList>
    </citation>
    <scope>NUCLEOTIDE SEQUENCE</scope>
    <source>
        <strain evidence="10">CCFEE 5312</strain>
    </source>
</reference>
<comment type="caution">
    <text evidence="10">The sequence shown here is derived from an EMBL/GenBank/DDBJ whole genome shotgun (WGS) entry which is preliminary data.</text>
</comment>
<comment type="similarity">
    <text evidence="2 9">Belongs to the mitochondrial pyruvate carrier (MPC) (TC 2.A.105) family.</text>
</comment>
<evidence type="ECO:0000256" key="5">
    <source>
        <dbReference type="ARBA" id="ARBA00022792"/>
    </source>
</evidence>
<keyword evidence="5 9" id="KW-0999">Mitochondrion inner membrane</keyword>
<comment type="function">
    <text evidence="9">Mediates the uptake of pyruvate into mitochondria.</text>
</comment>
<dbReference type="InterPro" id="IPR005336">
    <property type="entry name" value="MPC"/>
</dbReference>
<proteinExistence type="inferred from homology"/>
<evidence type="ECO:0000256" key="1">
    <source>
        <dbReference type="ARBA" id="ARBA00004448"/>
    </source>
</evidence>
<keyword evidence="4" id="KW-0812">Transmembrane</keyword>
<evidence type="ECO:0000313" key="11">
    <source>
        <dbReference type="Proteomes" id="UP001271007"/>
    </source>
</evidence>
<evidence type="ECO:0000256" key="4">
    <source>
        <dbReference type="ARBA" id="ARBA00022692"/>
    </source>
</evidence>
<dbReference type="Proteomes" id="UP001271007">
    <property type="component" value="Unassembled WGS sequence"/>
</dbReference>
<sequence>MSARLGLRFGAAMRQPFRSQMRNTNRRFQSTTAAGTGPEASAFSKFFNSEVGPKTVHFWAPIMKWGLVLAGASDFTRPASQLSLTQNMALTCTGAIWTRWCFIIKPRNLFLASVNFLLFLVGATQTTRVLRYQSELKGQTLPEAVAEKAGEAQEKVVEAVQEPGKVKEAVVGK</sequence>
<dbReference type="Pfam" id="PF03650">
    <property type="entry name" value="MPC"/>
    <property type="match status" value="1"/>
</dbReference>
<keyword evidence="6" id="KW-1133">Transmembrane helix</keyword>
<evidence type="ECO:0000256" key="3">
    <source>
        <dbReference type="ARBA" id="ARBA00022448"/>
    </source>
</evidence>
<evidence type="ECO:0000256" key="8">
    <source>
        <dbReference type="ARBA" id="ARBA00023136"/>
    </source>
</evidence>
<name>A0AAJ0LVZ9_9PEZI</name>
<evidence type="ECO:0000313" key="10">
    <source>
        <dbReference type="EMBL" id="KAK3057227.1"/>
    </source>
</evidence>
<dbReference type="EMBL" id="JAWDJX010000004">
    <property type="protein sequence ID" value="KAK3057227.1"/>
    <property type="molecule type" value="Genomic_DNA"/>
</dbReference>
<keyword evidence="11" id="KW-1185">Reference proteome</keyword>
<dbReference type="GO" id="GO:0005743">
    <property type="term" value="C:mitochondrial inner membrane"/>
    <property type="evidence" value="ECO:0007669"/>
    <property type="project" value="UniProtKB-SubCell"/>
</dbReference>
<keyword evidence="7 9" id="KW-0496">Mitochondrion</keyword>
<protein>
    <recommendedName>
        <fullName evidence="9">Mitochondrial pyruvate carrier</fullName>
    </recommendedName>
</protein>
<evidence type="ECO:0000256" key="7">
    <source>
        <dbReference type="ARBA" id="ARBA00023128"/>
    </source>
</evidence>
<evidence type="ECO:0000256" key="2">
    <source>
        <dbReference type="ARBA" id="ARBA00006416"/>
    </source>
</evidence>
<dbReference type="PANTHER" id="PTHR14154">
    <property type="entry name" value="UPF0041 BRAIN PROTEIN 44-RELATED"/>
    <property type="match status" value="1"/>
</dbReference>